<feature type="domain" description="FAD-binding PCMH-type" evidence="4">
    <location>
        <begin position="12"/>
        <end position="182"/>
    </location>
</feature>
<evidence type="ECO:0000313" key="5">
    <source>
        <dbReference type="EMBL" id="TXK44848.1"/>
    </source>
</evidence>
<dbReference type="Pfam" id="PF01565">
    <property type="entry name" value="FAD_binding_4"/>
    <property type="match status" value="1"/>
</dbReference>
<dbReference type="GO" id="GO:0071949">
    <property type="term" value="F:FAD binding"/>
    <property type="evidence" value="ECO:0007669"/>
    <property type="project" value="InterPro"/>
</dbReference>
<dbReference type="InterPro" id="IPR036318">
    <property type="entry name" value="FAD-bd_PCMH-like_sf"/>
</dbReference>
<evidence type="ECO:0000313" key="6">
    <source>
        <dbReference type="Proteomes" id="UP000321926"/>
    </source>
</evidence>
<dbReference type="GO" id="GO:0016020">
    <property type="term" value="C:membrane"/>
    <property type="evidence" value="ECO:0007669"/>
    <property type="project" value="InterPro"/>
</dbReference>
<dbReference type="InterPro" id="IPR016169">
    <property type="entry name" value="FAD-bd_PCMH_sub2"/>
</dbReference>
<dbReference type="InterPro" id="IPR016167">
    <property type="entry name" value="FAD-bd_PCMH_sub1"/>
</dbReference>
<dbReference type="Proteomes" id="UP000321926">
    <property type="component" value="Unassembled WGS sequence"/>
</dbReference>
<sequence>MSNEWTNWSGSVRFSPEEIAAPASERGVVELVQQAIAQRKGIRIVGAGHSSVPLVQTNHVLVSQHKLKGAVGHDPASHRVNMLPGTSISEAGEELIKLKLSMHNTGDVDMQYLAGAFGTGTHGSGRTLQNLSSMLVGCKLVDGTGELRSFSLEEHPDIMRAAKVSLGALGFFTELTIQAEPAVLYARKEYCSHIDVSLEHLEELIDSNRMFDMYWYPRSDRTKLRTCNQLGEGMDDIPFAEKAEQSKGWLYEILPQFRDLKYEEMEYIIPLEAGPECFREIRKRIKEKHRQYVGWRVLYRTIAADDVYLSPFYNQESVTIAVLQNNELEYKKYFDDIEPIFRAYGGRPHWGKKHSLAARDFQELYPEWEKFLKIRQQFDPEGIFLNDYLKKIFGL</sequence>
<keyword evidence="3" id="KW-0560">Oxidoreductase</keyword>
<name>A0A5C8K6G3_9BACT</name>
<dbReference type="PANTHER" id="PTHR43762:SF1">
    <property type="entry name" value="D-ARABINONO-1,4-LACTONE OXIDASE"/>
    <property type="match status" value="1"/>
</dbReference>
<keyword evidence="1" id="KW-0285">Flavoprotein</keyword>
<dbReference type="Gene3D" id="3.30.70.2520">
    <property type="match status" value="1"/>
</dbReference>
<dbReference type="PROSITE" id="PS51387">
    <property type="entry name" value="FAD_PCMH"/>
    <property type="match status" value="1"/>
</dbReference>
<evidence type="ECO:0000259" key="4">
    <source>
        <dbReference type="PROSITE" id="PS51387"/>
    </source>
</evidence>
<dbReference type="PIRSF" id="PIRSF000136">
    <property type="entry name" value="LGO_GLO"/>
    <property type="match status" value="1"/>
</dbReference>
<dbReference type="Gene3D" id="3.30.465.10">
    <property type="match status" value="1"/>
</dbReference>
<evidence type="ECO:0000256" key="3">
    <source>
        <dbReference type="ARBA" id="ARBA00023002"/>
    </source>
</evidence>
<dbReference type="SUPFAM" id="SSF55103">
    <property type="entry name" value="FAD-linked oxidases, C-terminal domain"/>
    <property type="match status" value="1"/>
</dbReference>
<evidence type="ECO:0000256" key="1">
    <source>
        <dbReference type="ARBA" id="ARBA00022630"/>
    </source>
</evidence>
<reference evidence="5 6" key="1">
    <citation type="submission" date="2019-08" db="EMBL/GenBank/DDBJ databases">
        <authorList>
            <person name="Shi S."/>
        </authorList>
    </citation>
    <scope>NUCLEOTIDE SEQUENCE [LARGE SCALE GENOMIC DNA]</scope>
    <source>
        <strain evidence="5 6">GY10130</strain>
    </source>
</reference>
<comment type="caution">
    <text evidence="5">The sequence shown here is derived from an EMBL/GenBank/DDBJ whole genome shotgun (WGS) entry which is preliminary data.</text>
</comment>
<dbReference type="Pfam" id="PF04030">
    <property type="entry name" value="ALO"/>
    <property type="match status" value="1"/>
</dbReference>
<dbReference type="Gene3D" id="3.30.43.10">
    <property type="entry name" value="Uridine Diphospho-n-acetylenolpyruvylglucosamine Reductase, domain 2"/>
    <property type="match status" value="1"/>
</dbReference>
<dbReference type="OrthoDB" id="9800184at2"/>
<keyword evidence="6" id="KW-1185">Reference proteome</keyword>
<protein>
    <submittedName>
        <fullName evidence="5">FAD-binding protein</fullName>
    </submittedName>
</protein>
<evidence type="ECO:0000256" key="2">
    <source>
        <dbReference type="ARBA" id="ARBA00022827"/>
    </source>
</evidence>
<dbReference type="GO" id="GO:0003885">
    <property type="term" value="F:D-arabinono-1,4-lactone oxidase activity"/>
    <property type="evidence" value="ECO:0007669"/>
    <property type="project" value="InterPro"/>
</dbReference>
<dbReference type="InterPro" id="IPR016171">
    <property type="entry name" value="Vanillyl_alc_oxidase_C-sub2"/>
</dbReference>
<dbReference type="PANTHER" id="PTHR43762">
    <property type="entry name" value="L-GULONOLACTONE OXIDASE"/>
    <property type="match status" value="1"/>
</dbReference>
<dbReference type="RefSeq" id="WP_147922234.1">
    <property type="nucleotide sequence ID" value="NZ_VRTY01000047.1"/>
</dbReference>
<dbReference type="AlphaFoldDB" id="A0A5C8K6G3"/>
<gene>
    <name evidence="5" type="ORF">FVR03_13255</name>
</gene>
<dbReference type="EMBL" id="VRTY01000047">
    <property type="protein sequence ID" value="TXK44848.1"/>
    <property type="molecule type" value="Genomic_DNA"/>
</dbReference>
<proteinExistence type="predicted"/>
<accession>A0A5C8K6G3</accession>
<dbReference type="InterPro" id="IPR007173">
    <property type="entry name" value="ALO_C"/>
</dbReference>
<dbReference type="InterPro" id="IPR016164">
    <property type="entry name" value="FAD-linked_Oxase-like_C"/>
</dbReference>
<keyword evidence="2" id="KW-0274">FAD</keyword>
<dbReference type="InterPro" id="IPR016166">
    <property type="entry name" value="FAD-bd_PCMH"/>
</dbReference>
<dbReference type="InterPro" id="IPR006094">
    <property type="entry name" value="Oxid_FAD_bind_N"/>
</dbReference>
<dbReference type="InterPro" id="IPR010031">
    <property type="entry name" value="FAD_lactone_oxidase-like"/>
</dbReference>
<dbReference type="Gene3D" id="1.10.45.10">
    <property type="entry name" value="Vanillyl-alcohol Oxidase, Chain A, domain 4"/>
    <property type="match status" value="1"/>
</dbReference>
<organism evidence="5 6">
    <name type="scientific">Pontibacter qinzhouensis</name>
    <dbReference type="NCBI Taxonomy" id="2603253"/>
    <lineage>
        <taxon>Bacteria</taxon>
        <taxon>Pseudomonadati</taxon>
        <taxon>Bacteroidota</taxon>
        <taxon>Cytophagia</taxon>
        <taxon>Cytophagales</taxon>
        <taxon>Hymenobacteraceae</taxon>
        <taxon>Pontibacter</taxon>
    </lineage>
</organism>
<dbReference type="SUPFAM" id="SSF56176">
    <property type="entry name" value="FAD-binding/transporter-associated domain-like"/>
    <property type="match status" value="1"/>
</dbReference>